<name>A0A6V7V9A6_MELEN</name>
<comment type="similarity">
    <text evidence="1">Belongs to the EFR3 family.</text>
</comment>
<dbReference type="EMBL" id="CAJEWN010000177">
    <property type="protein sequence ID" value="CAD2171018.1"/>
    <property type="molecule type" value="Genomic_DNA"/>
</dbReference>
<feature type="region of interest" description="Disordered" evidence="2">
    <location>
        <begin position="421"/>
        <end position="453"/>
    </location>
</feature>
<sequence>MNHFCCCSSCKPRYKRVVDHIYPRIPPYDVPLNRIGIYLVQRLSRDLGRQKVADVKVAVDAIDQLLKSCHGSPSINQFIESFLLMVQRLLETNDPQMEKLATDLFVRFSGIEEDSPSYHRQYDFFISKFSSMCHANRGDYVRSQRFNGLRGLRGVIWKSASDDLQANIWEKQHMNKIIPSILFNFQDENDEVDDQRVDHTTAMPFHPQEQNGSIAEAEPRNLALQCLRELFQKCSFGSLKSVLEPVFRHFDLHNKWDPPPTFAIKTFKAILYSIQSQNSYFVIQDLINQLEQVQNGESNVRVGMATVLANIVSIAATSIGPLLLAIFNSLLKLLRSSVEFQQSKQCIDLEKENLFQSTLIYALSDFASALPDYQKVEIMMFTAGSISNDESTVNRKMEQLCEPFLQKEVLKMFRDKNQRQLSEQQNGFDTVSMGSSSVDWSPSDTEPHSRRNTVFCGQKNLNLPINVEQLRILANTPLNVAEEERRDQA</sequence>
<evidence type="ECO:0000256" key="2">
    <source>
        <dbReference type="SAM" id="MobiDB-lite"/>
    </source>
</evidence>
<dbReference type="InterPro" id="IPR049152">
    <property type="entry name" value="EFR3-like_ARM"/>
</dbReference>
<dbReference type="OrthoDB" id="19232at2759"/>
<gene>
    <name evidence="3" type="ORF">MENT_LOCUS22450</name>
</gene>
<comment type="caution">
    <text evidence="3">The sequence shown here is derived from an EMBL/GenBank/DDBJ whole genome shotgun (WGS) entry which is preliminary data.</text>
</comment>
<organism evidence="3 4">
    <name type="scientific">Meloidogyne enterolobii</name>
    <name type="common">Root-knot nematode worm</name>
    <name type="synonym">Meloidogyne mayaguensis</name>
    <dbReference type="NCBI Taxonomy" id="390850"/>
    <lineage>
        <taxon>Eukaryota</taxon>
        <taxon>Metazoa</taxon>
        <taxon>Ecdysozoa</taxon>
        <taxon>Nematoda</taxon>
        <taxon>Chromadorea</taxon>
        <taxon>Rhabditida</taxon>
        <taxon>Tylenchina</taxon>
        <taxon>Tylenchomorpha</taxon>
        <taxon>Tylenchoidea</taxon>
        <taxon>Meloidogynidae</taxon>
        <taxon>Meloidogyninae</taxon>
        <taxon>Meloidogyne</taxon>
    </lineage>
</organism>
<dbReference type="SUPFAM" id="SSF48371">
    <property type="entry name" value="ARM repeat"/>
    <property type="match status" value="1"/>
</dbReference>
<protein>
    <submittedName>
        <fullName evidence="3">Uncharacterized protein</fullName>
    </submittedName>
</protein>
<dbReference type="InterPro" id="IPR011989">
    <property type="entry name" value="ARM-like"/>
</dbReference>
<dbReference type="PANTHER" id="PTHR12444">
    <property type="entry name" value="PROTEIN EFR3 HOMOLOG CMP44E"/>
    <property type="match status" value="1"/>
</dbReference>
<reference evidence="3 4" key="1">
    <citation type="submission" date="2020-08" db="EMBL/GenBank/DDBJ databases">
        <authorList>
            <person name="Koutsovoulos G."/>
            <person name="Danchin GJ E."/>
        </authorList>
    </citation>
    <scope>NUCLEOTIDE SEQUENCE [LARGE SCALE GENOMIC DNA]</scope>
</reference>
<dbReference type="GO" id="GO:0005886">
    <property type="term" value="C:plasma membrane"/>
    <property type="evidence" value="ECO:0007669"/>
    <property type="project" value="TreeGrafter"/>
</dbReference>
<dbReference type="Gene3D" id="1.25.10.10">
    <property type="entry name" value="Leucine-rich Repeat Variant"/>
    <property type="match status" value="1"/>
</dbReference>
<proteinExistence type="inferred from homology"/>
<evidence type="ECO:0000313" key="4">
    <source>
        <dbReference type="Proteomes" id="UP000580250"/>
    </source>
</evidence>
<dbReference type="GO" id="GO:0072659">
    <property type="term" value="P:protein localization to plasma membrane"/>
    <property type="evidence" value="ECO:0007669"/>
    <property type="project" value="TreeGrafter"/>
</dbReference>
<dbReference type="InterPro" id="IPR016024">
    <property type="entry name" value="ARM-type_fold"/>
</dbReference>
<dbReference type="PANTHER" id="PTHR12444:SF8">
    <property type="entry name" value="PROTEIN EFR3 HOMOLOG CMP44E"/>
    <property type="match status" value="1"/>
</dbReference>
<evidence type="ECO:0000256" key="1">
    <source>
        <dbReference type="ARBA" id="ARBA00010216"/>
    </source>
</evidence>
<feature type="compositionally biased region" description="Polar residues" evidence="2">
    <location>
        <begin position="421"/>
        <end position="444"/>
    </location>
</feature>
<dbReference type="AlphaFoldDB" id="A0A6V7V9A6"/>
<dbReference type="Proteomes" id="UP000580250">
    <property type="component" value="Unassembled WGS sequence"/>
</dbReference>
<evidence type="ECO:0000313" key="3">
    <source>
        <dbReference type="EMBL" id="CAD2171018.1"/>
    </source>
</evidence>
<accession>A0A6V7V9A6</accession>
<dbReference type="InterPro" id="IPR051851">
    <property type="entry name" value="EFR3_Homologs"/>
</dbReference>
<dbReference type="Pfam" id="PF21052">
    <property type="entry name" value="EFR3_ARM"/>
    <property type="match status" value="1"/>
</dbReference>